<name>A0A0G1A7D4_9BACT</name>
<feature type="transmembrane region" description="Helical" evidence="8">
    <location>
        <begin position="85"/>
        <end position="103"/>
    </location>
</feature>
<sequence length="378" mass="41001">MKNGSLNFFEAMAVLLCGTIGAGILGIPYAVAKVGWTLGMVYIVLLGLIMLGLNLMLGEVTLRTGRPMQLAGLAGRYLGGTGKKIMAVTSLFSSFGALLAYLIGEGQILQGIFGGSSFFWSIIFWIGGSILVYFGLSLVKKVDIFLTLIILGVVLLISFLSVQKIELPHLQTVSFGNLLFPIGVILFAFQSSSAIPQAKNVLPVNQKKLKSIIILSSVVITVVYMLFATAVLGVTGNETTEVATVGLGKKLGMQILILANIFALFAMGSGFLNLSSAVKNVFLWDYKMTHLTSWVITTTIPLILFFLGFRSFINTIDLIGAVFGCVVAILIIMIYWQAKQKGDLEPHRYRLHHTLLLSVAVIAIYLIASIYSLIKQFV</sequence>
<evidence type="ECO:0000313" key="9">
    <source>
        <dbReference type="EMBL" id="KKS56935.1"/>
    </source>
</evidence>
<keyword evidence="3" id="KW-1003">Cell membrane</keyword>
<comment type="subcellular location">
    <subcellularLocation>
        <location evidence="1">Cell inner membrane</location>
        <topology evidence="1">Multi-pass membrane protein</topology>
    </subcellularLocation>
</comment>
<dbReference type="Proteomes" id="UP000034837">
    <property type="component" value="Unassembled WGS sequence"/>
</dbReference>
<proteinExistence type="predicted"/>
<keyword evidence="2" id="KW-0813">Transport</keyword>
<dbReference type="InterPro" id="IPR018227">
    <property type="entry name" value="Amino_acid_transport_2"/>
</dbReference>
<dbReference type="PANTHER" id="PTHR32195:SF26">
    <property type="entry name" value="TRYPTOPHAN OR TYROSINE TRANSPORTER PROTEIN"/>
    <property type="match status" value="1"/>
</dbReference>
<evidence type="ECO:0000256" key="3">
    <source>
        <dbReference type="ARBA" id="ARBA00022475"/>
    </source>
</evidence>
<accession>A0A0G1A7D4</accession>
<evidence type="ECO:0000256" key="4">
    <source>
        <dbReference type="ARBA" id="ARBA00022519"/>
    </source>
</evidence>
<dbReference type="Pfam" id="PF03222">
    <property type="entry name" value="Trp_Tyr_perm"/>
    <property type="match status" value="1"/>
</dbReference>
<feature type="transmembrane region" description="Helical" evidence="8">
    <location>
        <begin position="212"/>
        <end position="235"/>
    </location>
</feature>
<dbReference type="GO" id="GO:0003333">
    <property type="term" value="P:amino acid transmembrane transport"/>
    <property type="evidence" value="ECO:0007669"/>
    <property type="project" value="InterPro"/>
</dbReference>
<protein>
    <submittedName>
        <fullName evidence="9">Aromatic amino acid permease</fullName>
    </submittedName>
</protein>
<feature type="transmembrane region" description="Helical" evidence="8">
    <location>
        <begin position="294"/>
        <end position="312"/>
    </location>
</feature>
<reference evidence="9 10" key="1">
    <citation type="journal article" date="2015" name="Nature">
        <title>rRNA introns, odd ribosomes, and small enigmatic genomes across a large radiation of phyla.</title>
        <authorList>
            <person name="Brown C.T."/>
            <person name="Hug L.A."/>
            <person name="Thomas B.C."/>
            <person name="Sharon I."/>
            <person name="Castelle C.J."/>
            <person name="Singh A."/>
            <person name="Wilkins M.J."/>
            <person name="Williams K.H."/>
            <person name="Banfield J.F."/>
        </authorList>
    </citation>
    <scope>NUCLEOTIDE SEQUENCE [LARGE SCALE GENOMIC DNA]</scope>
</reference>
<feature type="transmembrane region" description="Helical" evidence="8">
    <location>
        <begin position="12"/>
        <end position="31"/>
    </location>
</feature>
<dbReference type="GO" id="GO:0005886">
    <property type="term" value="C:plasma membrane"/>
    <property type="evidence" value="ECO:0007669"/>
    <property type="project" value="UniProtKB-SubCell"/>
</dbReference>
<dbReference type="AlphaFoldDB" id="A0A0G1A7D4"/>
<evidence type="ECO:0000313" key="10">
    <source>
        <dbReference type="Proteomes" id="UP000034837"/>
    </source>
</evidence>
<feature type="transmembrane region" description="Helical" evidence="8">
    <location>
        <begin position="356"/>
        <end position="374"/>
    </location>
</feature>
<feature type="transmembrane region" description="Helical" evidence="8">
    <location>
        <begin position="255"/>
        <end position="274"/>
    </location>
</feature>
<evidence type="ECO:0000256" key="5">
    <source>
        <dbReference type="ARBA" id="ARBA00022692"/>
    </source>
</evidence>
<evidence type="ECO:0000256" key="8">
    <source>
        <dbReference type="SAM" id="Phobius"/>
    </source>
</evidence>
<feature type="transmembrane region" description="Helical" evidence="8">
    <location>
        <begin position="118"/>
        <end position="136"/>
    </location>
</feature>
<dbReference type="Gene3D" id="1.20.1740.10">
    <property type="entry name" value="Amino acid/polyamine transporter I"/>
    <property type="match status" value="1"/>
</dbReference>
<keyword evidence="6 8" id="KW-1133">Transmembrane helix</keyword>
<feature type="transmembrane region" description="Helical" evidence="8">
    <location>
        <begin position="318"/>
        <end position="336"/>
    </location>
</feature>
<gene>
    <name evidence="9" type="ORF">UV20_C0004G0031</name>
</gene>
<dbReference type="PANTHER" id="PTHR32195">
    <property type="entry name" value="OS07G0662800 PROTEIN"/>
    <property type="match status" value="1"/>
</dbReference>
<evidence type="ECO:0000256" key="7">
    <source>
        <dbReference type="ARBA" id="ARBA00023136"/>
    </source>
</evidence>
<evidence type="ECO:0000256" key="6">
    <source>
        <dbReference type="ARBA" id="ARBA00022989"/>
    </source>
</evidence>
<keyword evidence="7 8" id="KW-0472">Membrane</keyword>
<feature type="transmembrane region" description="Helical" evidence="8">
    <location>
        <begin position="37"/>
        <end position="57"/>
    </location>
</feature>
<feature type="transmembrane region" description="Helical" evidence="8">
    <location>
        <begin position="174"/>
        <end position="191"/>
    </location>
</feature>
<comment type="caution">
    <text evidence="9">The sequence shown here is derived from an EMBL/GenBank/DDBJ whole genome shotgun (WGS) entry which is preliminary data.</text>
</comment>
<keyword evidence="5 8" id="KW-0812">Transmembrane</keyword>
<feature type="transmembrane region" description="Helical" evidence="8">
    <location>
        <begin position="143"/>
        <end position="162"/>
    </location>
</feature>
<evidence type="ECO:0000256" key="2">
    <source>
        <dbReference type="ARBA" id="ARBA00022448"/>
    </source>
</evidence>
<evidence type="ECO:0000256" key="1">
    <source>
        <dbReference type="ARBA" id="ARBA00004429"/>
    </source>
</evidence>
<dbReference type="EMBL" id="LCDO01000004">
    <property type="protein sequence ID" value="KKS56935.1"/>
    <property type="molecule type" value="Genomic_DNA"/>
</dbReference>
<organism evidence="9 10">
    <name type="scientific">Candidatus Magasanikbacteria bacterium GW2011_GWA2_42_32</name>
    <dbReference type="NCBI Taxonomy" id="1619039"/>
    <lineage>
        <taxon>Bacteria</taxon>
        <taxon>Candidatus Magasanikiibacteriota</taxon>
    </lineage>
</organism>
<keyword evidence="4" id="KW-0997">Cell inner membrane</keyword>